<dbReference type="GO" id="GO:0098003">
    <property type="term" value="P:viral tail assembly"/>
    <property type="evidence" value="ECO:0007669"/>
    <property type="project" value="UniProtKB-KW"/>
</dbReference>
<dbReference type="InterPro" id="IPR013491">
    <property type="entry name" value="Tape_meas_N"/>
</dbReference>
<sequence>MTTETARLVVVASSSGTDKVKKQLDGVKTSGSAAEKATASFSSALARIAGPAAIAAAALLSLRKVTEVTRQFGILNAQLKVATGSAENAAAAFEALQDFAKETPFGLEQSTTAFVKLVNYGLTPSERALRSYGNTASSMSKTLDQMIEAVADAATGEFERLKEFGIKAKNNGDTIAFTFRGTTTSVKNNAAEIENYLIQLGENNFGTAMSEQMKTLDGAFANLSDNWDMLWLNISKTGIGDFITAQVRQAGDSIQDLNDIFASGQFDTVTTEWVQQWDGLGQAVQDFLHLTDDEMKSFKTGFMDDVQELMDNTIREFKELPANIINFVETSRIELEKWATYGSEYGKMLVNYIIGQFKVLDAYVSGFGDYLKSALTIGADADWESQVAKRVADAKMKLDQDISNNKSTIRAAEEKANRESFEAEAKRQQKLADMDIAVMVGQQKATDQANKTKPTEDRLAGFRVGGDNSGSNSSSKGGKKGGASGQKLTADSWETFYQTILQGGSDTFDQLALKEKQDLDRVDKYLKAGVASTEEAQSATNAIHEKYGKARLDIVDKYDPAAAAARKQKESNKEIEALQKAGLITEEASLSARNRLQEDFFNAQVQLEQDNAVSLEDKMRGKYDEVQEAQNVYDTQLAALQAYLEAGYVTEEDYAQRRHELYTEMLQAQAEAENAEVMGYIKSGSMLAKGMADIIKAAGAEGSGAYKVLFAASQAFSIAQATLNLSTAISQAMADPTALTPAQKFANMAAIAAAGGSLLSSIAAVGMAHDGIDEIPREGTWLLDKGERVVDSRTNADLKNFLSSGGGQGQAPQIHQTFQITGNTDAQLQRLLQQAAEQGAQQGYAMVLTDVSGSRGQVSRAIGR</sequence>
<dbReference type="Proteomes" id="UP000308339">
    <property type="component" value="Segment"/>
</dbReference>
<organism evidence="3 4">
    <name type="scientific">Serratia phage Serbin</name>
    <dbReference type="NCBI Taxonomy" id="2562181"/>
    <lineage>
        <taxon>Viruses</taxon>
        <taxon>Duplodnaviria</taxon>
        <taxon>Heunggongvirae</taxon>
        <taxon>Uroviricota</taxon>
        <taxon>Caudoviricetes</taxon>
        <taxon>Serbinvirus</taxon>
        <taxon>Serbinvirus serbin</taxon>
    </lineage>
</organism>
<accession>A0A482MGD6</accession>
<name>A0A482MGD6_9CAUD</name>
<proteinExistence type="predicted"/>
<keyword evidence="4" id="KW-1185">Reference proteome</keyword>
<reference evidence="3 4" key="1">
    <citation type="journal article" date="2019" name="Microbiol. Resour. Announc.">
        <title>Complete Genome Sequence of Serratia marcescens Siphophage Serbin.</title>
        <authorList>
            <person name="Williams E.A."/>
            <person name="Hopson H."/>
            <person name="Rodriguez A."/>
            <person name="Kongari R."/>
            <person name="Bonasera R."/>
            <person name="Hernandez-Morales A.C."/>
            <person name="Liu M."/>
        </authorList>
    </citation>
    <scope>NUCLEOTIDE SEQUENCE [LARGE SCALE GENOMIC DNA]</scope>
</reference>
<dbReference type="EMBL" id="MK608336">
    <property type="protein sequence ID" value="QBQ72937.1"/>
    <property type="molecule type" value="Genomic_DNA"/>
</dbReference>
<feature type="compositionally biased region" description="Polar residues" evidence="1">
    <location>
        <begin position="443"/>
        <end position="452"/>
    </location>
</feature>
<evidence type="ECO:0000259" key="2">
    <source>
        <dbReference type="Pfam" id="PF20155"/>
    </source>
</evidence>
<feature type="region of interest" description="Disordered" evidence="1">
    <location>
        <begin position="442"/>
        <end position="486"/>
    </location>
</feature>
<gene>
    <name evidence="3" type="ORF">CPT_Serbin_021</name>
</gene>
<dbReference type="Pfam" id="PF20155">
    <property type="entry name" value="TMP_3"/>
    <property type="match status" value="1"/>
</dbReference>
<evidence type="ECO:0000256" key="1">
    <source>
        <dbReference type="SAM" id="MobiDB-lite"/>
    </source>
</evidence>
<feature type="domain" description="Tape measure protein N-terminal" evidence="2">
    <location>
        <begin position="64"/>
        <end position="234"/>
    </location>
</feature>
<protein>
    <submittedName>
        <fullName evidence="3">Tape measure protein</fullName>
    </submittedName>
</protein>
<evidence type="ECO:0000313" key="3">
    <source>
        <dbReference type="EMBL" id="QBQ72937.1"/>
    </source>
</evidence>
<evidence type="ECO:0000313" key="4">
    <source>
        <dbReference type="Proteomes" id="UP000308339"/>
    </source>
</evidence>